<dbReference type="InterPro" id="IPR051260">
    <property type="entry name" value="Diverse_substr_monoxygenases"/>
</dbReference>
<evidence type="ECO:0000256" key="6">
    <source>
        <dbReference type="PIRSR" id="PIRSR000337-1"/>
    </source>
</evidence>
<gene>
    <name evidence="8" type="ORF">SAMN05421642_102131</name>
</gene>
<organism evidence="8 9">
    <name type="scientific">Rhodococcoides kyotonense</name>
    <dbReference type="NCBI Taxonomy" id="398843"/>
    <lineage>
        <taxon>Bacteria</taxon>
        <taxon>Bacillati</taxon>
        <taxon>Actinomycetota</taxon>
        <taxon>Actinomycetes</taxon>
        <taxon>Mycobacteriales</taxon>
        <taxon>Nocardiaceae</taxon>
        <taxon>Rhodococcoides</taxon>
    </lineage>
</organism>
<dbReference type="PANTHER" id="PTHR30011">
    <property type="entry name" value="ALKANESULFONATE MONOOXYGENASE-RELATED"/>
    <property type="match status" value="1"/>
</dbReference>
<sequence length="430" mass="47408">MFHMGWFLQTGFGVYGWNDRWSGNVRADIGKPHLFVDMAQSLERAGFDYMMLEDSSVLPNIYKGTFESSVKNGGTIRFDPMPLVPLIAQATKNIGIIATLATTFYPPFLAARLFSTLDHVTDGRVGMNLVTASPHQAAQNYGLTQHVEHDERYAMAAEWADVVTQLWDSWEADAVIMDEEAGVFADHEKIHTVDFEGKYFRSRGPLNTIPGPQRHPVICQAGGSPAGKDFGAQYADTIIAAPKGVEGMKNYRSDITSRMLKYGRKADEAKVLYLVSPILADSNEEAIAKRDKIREAQASNIDAMMAGMSYFTSIDFSQFDIDGPFPDLSDNNGHKSTMEDLARAGKTIREAVQKRQIAESVELVGTPEHVAGLMDEYMQEAGGDGYLIASSVTRNNIAQIADGLAPALRKRGVVRDSYSHDTFRGNLLAF</sequence>
<dbReference type="NCBIfam" id="TIGR03860">
    <property type="entry name" value="FMN_nitrolo"/>
    <property type="match status" value="1"/>
</dbReference>
<comment type="similarity">
    <text evidence="5">Belongs to the NtaA/SnaA/DszA monooxygenase family.</text>
</comment>
<feature type="domain" description="Luciferase-like" evidence="7">
    <location>
        <begin position="30"/>
        <end position="384"/>
    </location>
</feature>
<feature type="binding site" evidence="6">
    <location>
        <position position="54"/>
    </location>
    <ligand>
        <name>FMN</name>
        <dbReference type="ChEBI" id="CHEBI:58210"/>
    </ligand>
</feature>
<feature type="binding site" evidence="6">
    <location>
        <position position="149"/>
    </location>
    <ligand>
        <name>FMN</name>
        <dbReference type="ChEBI" id="CHEBI:58210"/>
    </ligand>
</feature>
<dbReference type="InterPro" id="IPR011251">
    <property type="entry name" value="Luciferase-like_dom"/>
</dbReference>
<evidence type="ECO:0000256" key="1">
    <source>
        <dbReference type="ARBA" id="ARBA00022630"/>
    </source>
</evidence>
<dbReference type="Gene3D" id="3.20.20.30">
    <property type="entry name" value="Luciferase-like domain"/>
    <property type="match status" value="1"/>
</dbReference>
<dbReference type="EMBL" id="FZOW01000002">
    <property type="protein sequence ID" value="SNS37986.1"/>
    <property type="molecule type" value="Genomic_DNA"/>
</dbReference>
<reference evidence="9" key="1">
    <citation type="submission" date="2017-06" db="EMBL/GenBank/DDBJ databases">
        <authorList>
            <person name="Varghese N."/>
            <person name="Submissions S."/>
        </authorList>
    </citation>
    <scope>NUCLEOTIDE SEQUENCE [LARGE SCALE GENOMIC DNA]</scope>
    <source>
        <strain evidence="9">JCM 23211</strain>
    </source>
</reference>
<keyword evidence="3" id="KW-0560">Oxidoreductase</keyword>
<dbReference type="InterPro" id="IPR036661">
    <property type="entry name" value="Luciferase-like_sf"/>
</dbReference>
<dbReference type="PANTHER" id="PTHR30011:SF16">
    <property type="entry name" value="C2H2 FINGER DOMAIN TRANSCRIPTION FACTOR (EUROFUNG)-RELATED"/>
    <property type="match status" value="1"/>
</dbReference>
<keyword evidence="1 6" id="KW-0285">Flavoprotein</keyword>
<name>A0A239DZV6_9NOCA</name>
<feature type="binding site" evidence="6">
    <location>
        <position position="153"/>
    </location>
    <ligand>
        <name>FMN</name>
        <dbReference type="ChEBI" id="CHEBI:58210"/>
    </ligand>
</feature>
<evidence type="ECO:0000259" key="7">
    <source>
        <dbReference type="Pfam" id="PF00296"/>
    </source>
</evidence>
<dbReference type="OrthoDB" id="9135350at2"/>
<dbReference type="Proteomes" id="UP000198327">
    <property type="component" value="Unassembled WGS sequence"/>
</dbReference>
<dbReference type="Pfam" id="PF00296">
    <property type="entry name" value="Bac_luciferase"/>
    <property type="match status" value="1"/>
</dbReference>
<dbReference type="PIRSF" id="PIRSF000337">
    <property type="entry name" value="NTA_MOA"/>
    <property type="match status" value="1"/>
</dbReference>
<dbReference type="SUPFAM" id="SSF51679">
    <property type="entry name" value="Bacterial luciferase-like"/>
    <property type="match status" value="1"/>
</dbReference>
<protein>
    <submittedName>
        <fullName evidence="8">FMN-dependent oxidoreductase, nitrilotriacetate monooxygenase family</fullName>
    </submittedName>
</protein>
<keyword evidence="4 8" id="KW-0503">Monooxygenase</keyword>
<evidence type="ECO:0000256" key="2">
    <source>
        <dbReference type="ARBA" id="ARBA00022643"/>
    </source>
</evidence>
<evidence type="ECO:0000256" key="3">
    <source>
        <dbReference type="ARBA" id="ARBA00023002"/>
    </source>
</evidence>
<evidence type="ECO:0000256" key="5">
    <source>
        <dbReference type="ARBA" id="ARBA00033748"/>
    </source>
</evidence>
<feature type="binding site" evidence="6">
    <location>
        <position position="99"/>
    </location>
    <ligand>
        <name>FMN</name>
        <dbReference type="ChEBI" id="CHEBI:58210"/>
    </ligand>
</feature>
<evidence type="ECO:0000256" key="4">
    <source>
        <dbReference type="ARBA" id="ARBA00023033"/>
    </source>
</evidence>
<dbReference type="InterPro" id="IPR016215">
    <property type="entry name" value="NTA_MOA"/>
</dbReference>
<evidence type="ECO:0000313" key="8">
    <source>
        <dbReference type="EMBL" id="SNS37986.1"/>
    </source>
</evidence>
<keyword evidence="9" id="KW-1185">Reference proteome</keyword>
<keyword evidence="2 6" id="KW-0288">FMN</keyword>
<dbReference type="GO" id="GO:0004497">
    <property type="term" value="F:monooxygenase activity"/>
    <property type="evidence" value="ECO:0007669"/>
    <property type="project" value="UniProtKB-KW"/>
</dbReference>
<feature type="binding site" evidence="6">
    <location>
        <position position="224"/>
    </location>
    <ligand>
        <name>FMN</name>
        <dbReference type="ChEBI" id="CHEBI:58210"/>
    </ligand>
</feature>
<accession>A0A239DZV6</accession>
<proteinExistence type="inferred from homology"/>
<dbReference type="GO" id="GO:0016705">
    <property type="term" value="F:oxidoreductase activity, acting on paired donors, with incorporation or reduction of molecular oxygen"/>
    <property type="evidence" value="ECO:0007669"/>
    <property type="project" value="InterPro"/>
</dbReference>
<evidence type="ECO:0000313" key="9">
    <source>
        <dbReference type="Proteomes" id="UP000198327"/>
    </source>
</evidence>
<dbReference type="AlphaFoldDB" id="A0A239DZV6"/>